<accession>A0A5C5BG91</accession>
<dbReference type="CDD" id="cd13565">
    <property type="entry name" value="PBP2_PstS"/>
    <property type="match status" value="1"/>
</dbReference>
<keyword evidence="3 4" id="KW-0592">Phosphate transport</keyword>
<dbReference type="Proteomes" id="UP000313849">
    <property type="component" value="Unassembled WGS sequence"/>
</dbReference>
<feature type="chain" id="PRO_5039609574" description="Phosphate-binding protein" evidence="6">
    <location>
        <begin position="27"/>
        <end position="383"/>
    </location>
</feature>
<feature type="region of interest" description="Disordered" evidence="5">
    <location>
        <begin position="33"/>
        <end position="62"/>
    </location>
</feature>
<dbReference type="GO" id="GO:0043190">
    <property type="term" value="C:ATP-binding cassette (ABC) transporter complex"/>
    <property type="evidence" value="ECO:0007669"/>
    <property type="project" value="InterPro"/>
</dbReference>
<dbReference type="EMBL" id="VENP01000007">
    <property type="protein sequence ID" value="TNU76422.1"/>
    <property type="molecule type" value="Genomic_DNA"/>
</dbReference>
<dbReference type="InterPro" id="IPR050962">
    <property type="entry name" value="Phosphate-bind_PstS"/>
</dbReference>
<evidence type="ECO:0000256" key="2">
    <source>
        <dbReference type="ARBA" id="ARBA00022448"/>
    </source>
</evidence>
<dbReference type="AlphaFoldDB" id="A0A5C5BG91"/>
<organism evidence="8 9">
    <name type="scientific">Miniimonas arenae</name>
    <dbReference type="NCBI Taxonomy" id="676201"/>
    <lineage>
        <taxon>Bacteria</taxon>
        <taxon>Bacillati</taxon>
        <taxon>Actinomycetota</taxon>
        <taxon>Actinomycetes</taxon>
        <taxon>Micrococcales</taxon>
        <taxon>Beutenbergiaceae</taxon>
        <taxon>Miniimonas</taxon>
    </lineage>
</organism>
<name>A0A5C5BG91_9MICO</name>
<keyword evidence="2 4" id="KW-0813">Transport</keyword>
<evidence type="ECO:0000259" key="7">
    <source>
        <dbReference type="Pfam" id="PF12849"/>
    </source>
</evidence>
<dbReference type="GO" id="GO:0042301">
    <property type="term" value="F:phosphate ion binding"/>
    <property type="evidence" value="ECO:0007669"/>
    <property type="project" value="InterPro"/>
</dbReference>
<dbReference type="PANTHER" id="PTHR42996:SF1">
    <property type="entry name" value="PHOSPHATE-BINDING PROTEIN PSTS"/>
    <property type="match status" value="1"/>
</dbReference>
<comment type="caution">
    <text evidence="8">The sequence shown here is derived from an EMBL/GenBank/DDBJ whole genome shotgun (WGS) entry which is preliminary data.</text>
</comment>
<dbReference type="Pfam" id="PF12849">
    <property type="entry name" value="PBP_like_2"/>
    <property type="match status" value="1"/>
</dbReference>
<dbReference type="InterPro" id="IPR024370">
    <property type="entry name" value="PBP_domain"/>
</dbReference>
<gene>
    <name evidence="8" type="ORF">FH969_03335</name>
</gene>
<feature type="domain" description="PBP" evidence="7">
    <location>
        <begin position="49"/>
        <end position="349"/>
    </location>
</feature>
<reference evidence="8 9" key="1">
    <citation type="submission" date="2019-06" db="EMBL/GenBank/DDBJ databases">
        <title>Draft genome sequence of Miniimonas arenae KCTC 19750T isolated from sea sand.</title>
        <authorList>
            <person name="Park S.-J."/>
        </authorList>
    </citation>
    <scope>NUCLEOTIDE SEQUENCE [LARGE SCALE GENOMIC DNA]</scope>
    <source>
        <strain evidence="8 9">KCTC 19750</strain>
    </source>
</reference>
<sequence>MGNEVKQSIRRGTYAILAASTALVLAACGSSASSGDSGGSDSTAGGGESAASGDLSGNLAGAGASSQAKAQEGWVAGFTEANPDVTVTYDPVGSGGGREQFLAGGTLFAGTDSNFNDDELASGTERCAGGEVVELPVYISPIAVVYNLPDAGVEHIQLDADTLAKVFSGAITTWDDAAIAALNPDATLPATKITVVNRSDDSGTTKNFTDYLGQTAPDVWTYEADDAWPIASVQSGDGTSGMIATVGAAVGAIGYADASQAGDLGTVAVQVGEDFVGPDADAAAKGLDASPLTDDATDLRITYKIDRTTTEAGAYPLILVSYLAGCSTYDSASDAANVAAYFTYVTSEEGQARAAEPSVAGSAPISDDLRTKIDAAIAQIKGA</sequence>
<comment type="similarity">
    <text evidence="1 4">Belongs to the PstS family.</text>
</comment>
<evidence type="ECO:0000256" key="6">
    <source>
        <dbReference type="SAM" id="SignalP"/>
    </source>
</evidence>
<evidence type="ECO:0000256" key="3">
    <source>
        <dbReference type="ARBA" id="ARBA00022592"/>
    </source>
</evidence>
<proteinExistence type="inferred from homology"/>
<dbReference type="GO" id="GO:0035435">
    <property type="term" value="P:phosphate ion transmembrane transport"/>
    <property type="evidence" value="ECO:0007669"/>
    <property type="project" value="InterPro"/>
</dbReference>
<dbReference type="InterPro" id="IPR005673">
    <property type="entry name" value="ABC_phos-bd_PstS"/>
</dbReference>
<evidence type="ECO:0000313" key="8">
    <source>
        <dbReference type="EMBL" id="TNU76422.1"/>
    </source>
</evidence>
<dbReference type="PIRSF" id="PIRSF002756">
    <property type="entry name" value="PstS"/>
    <property type="match status" value="1"/>
</dbReference>
<dbReference type="PANTHER" id="PTHR42996">
    <property type="entry name" value="PHOSPHATE-BINDING PROTEIN PSTS"/>
    <property type="match status" value="1"/>
</dbReference>
<evidence type="ECO:0000256" key="5">
    <source>
        <dbReference type="SAM" id="MobiDB-lite"/>
    </source>
</evidence>
<keyword evidence="9" id="KW-1185">Reference proteome</keyword>
<dbReference type="OrthoDB" id="9801510at2"/>
<dbReference type="Gene3D" id="3.40.190.10">
    <property type="entry name" value="Periplasmic binding protein-like II"/>
    <property type="match status" value="2"/>
</dbReference>
<evidence type="ECO:0000256" key="1">
    <source>
        <dbReference type="ARBA" id="ARBA00008725"/>
    </source>
</evidence>
<feature type="signal peptide" evidence="6">
    <location>
        <begin position="1"/>
        <end position="26"/>
    </location>
</feature>
<keyword evidence="6" id="KW-0732">Signal</keyword>
<protein>
    <recommendedName>
        <fullName evidence="4">Phosphate-binding protein</fullName>
    </recommendedName>
</protein>
<evidence type="ECO:0000313" key="9">
    <source>
        <dbReference type="Proteomes" id="UP000313849"/>
    </source>
</evidence>
<evidence type="ECO:0000256" key="4">
    <source>
        <dbReference type="PIRNR" id="PIRNR002756"/>
    </source>
</evidence>
<dbReference type="SUPFAM" id="SSF53850">
    <property type="entry name" value="Periplasmic binding protein-like II"/>
    <property type="match status" value="1"/>
</dbReference>
<dbReference type="PROSITE" id="PS51257">
    <property type="entry name" value="PROKAR_LIPOPROTEIN"/>
    <property type="match status" value="1"/>
</dbReference>